<dbReference type="InterPro" id="IPR029526">
    <property type="entry name" value="PGBD"/>
</dbReference>
<dbReference type="Pfam" id="PF13843">
    <property type="entry name" value="DDE_Tnp_1_7"/>
    <property type="match status" value="1"/>
</dbReference>
<reference evidence="4" key="1">
    <citation type="submission" date="2023-07" db="EMBL/GenBank/DDBJ databases">
        <authorList>
            <person name="Stuckert A."/>
        </authorList>
    </citation>
    <scope>NUCLEOTIDE SEQUENCE</scope>
</reference>
<feature type="domain" description="PiggyBac transposable element-derived protein 4 C-terminal zinc-finger" evidence="2">
    <location>
        <begin position="534"/>
        <end position="575"/>
    </location>
</feature>
<dbReference type="Proteomes" id="UP001176940">
    <property type="component" value="Unassembled WGS sequence"/>
</dbReference>
<evidence type="ECO:0008006" key="6">
    <source>
        <dbReference type="Google" id="ProtNLM"/>
    </source>
</evidence>
<feature type="compositionally biased region" description="Acidic residues" evidence="1">
    <location>
        <begin position="17"/>
        <end position="27"/>
    </location>
</feature>
<dbReference type="Pfam" id="PF13842">
    <property type="entry name" value="zf-Tnp_2"/>
    <property type="match status" value="1"/>
</dbReference>
<keyword evidence="5" id="KW-1185">Reference proteome</keyword>
<accession>A0ABN9KRB0</accession>
<gene>
    <name evidence="4" type="ORF">RIMI_LOCUS273857</name>
</gene>
<feature type="domain" description="PiggyBac transposable element-derived protein" evidence="3">
    <location>
        <begin position="113"/>
        <end position="474"/>
    </location>
</feature>
<dbReference type="PANTHER" id="PTHR46599:SF3">
    <property type="entry name" value="PIGGYBAC TRANSPOSABLE ELEMENT-DERIVED PROTEIN 4"/>
    <property type="match status" value="1"/>
</dbReference>
<dbReference type="PANTHER" id="PTHR46599">
    <property type="entry name" value="PIGGYBAC TRANSPOSABLE ELEMENT-DERIVED PROTEIN 4"/>
    <property type="match status" value="1"/>
</dbReference>
<name>A0ABN9KRB0_9NEOB</name>
<evidence type="ECO:0000313" key="5">
    <source>
        <dbReference type="Proteomes" id="UP001176940"/>
    </source>
</evidence>
<protein>
    <recommendedName>
        <fullName evidence="6">Transposase</fullName>
    </recommendedName>
</protein>
<comment type="caution">
    <text evidence="4">The sequence shown here is derived from an EMBL/GenBank/DDBJ whole genome shotgun (WGS) entry which is preliminary data.</text>
</comment>
<organism evidence="4 5">
    <name type="scientific">Ranitomeya imitator</name>
    <name type="common">mimic poison frog</name>
    <dbReference type="NCBI Taxonomy" id="111125"/>
    <lineage>
        <taxon>Eukaryota</taxon>
        <taxon>Metazoa</taxon>
        <taxon>Chordata</taxon>
        <taxon>Craniata</taxon>
        <taxon>Vertebrata</taxon>
        <taxon>Euteleostomi</taxon>
        <taxon>Amphibia</taxon>
        <taxon>Batrachia</taxon>
        <taxon>Anura</taxon>
        <taxon>Neobatrachia</taxon>
        <taxon>Hyloidea</taxon>
        <taxon>Dendrobatidae</taxon>
        <taxon>Dendrobatinae</taxon>
        <taxon>Ranitomeya</taxon>
    </lineage>
</organism>
<dbReference type="InterPro" id="IPR032718">
    <property type="entry name" value="PGBD4_Znf_C"/>
</dbReference>
<feature type="region of interest" description="Disordered" evidence="1">
    <location>
        <begin position="17"/>
        <end position="59"/>
    </location>
</feature>
<proteinExistence type="predicted"/>
<evidence type="ECO:0000259" key="3">
    <source>
        <dbReference type="Pfam" id="PF13843"/>
    </source>
</evidence>
<evidence type="ECO:0000256" key="1">
    <source>
        <dbReference type="SAM" id="MobiDB-lite"/>
    </source>
</evidence>
<evidence type="ECO:0000313" key="4">
    <source>
        <dbReference type="EMBL" id="CAJ0916379.1"/>
    </source>
</evidence>
<evidence type="ECO:0000259" key="2">
    <source>
        <dbReference type="Pfam" id="PF13842"/>
    </source>
</evidence>
<dbReference type="EMBL" id="CAUEEQ010000303">
    <property type="protein sequence ID" value="CAJ0916379.1"/>
    <property type="molecule type" value="Genomic_DNA"/>
</dbReference>
<sequence length="580" mass="65457">MATEYFPADETFDFFEESGSELSDGSDSEYFPSDADSCTEKPRAKKCRKEAPDDGKGGAAEIEVTLSEDDNGDPPCTSTDLGWTAPDFKPPNIPPFTAKPGVKIDAKNFQIADFFYAFVTHEILEEMVTYTNLYAEQSIAAVPYITHTRSIQWHPTNVEELKKFLGLTLAMGIVKKPTIRSYWDMHSVLCLPLFSAVMTRNRYELLLRFLNFNSVEPTSSPYPDRLHKLRPLISSLNARFAEVYTPCQNLAINESHLLYKGRVMHGNIPNEPPSYGIKLYKLCESATGYTRAFKIGEGKEKSSNSSKCPCNLSRNGEVVWDLVEPLLHEGYHLYVDTNYTSVALFNALRSCNTVACGIVSRNRQGLPHQLLDKKSNLGESFALRNGDLLALQYTDKISVLLLSTIHDESTTPVRSAGHRTTTLKPVCLRDYNKYMGGADRLEETLPLSQTVRKSTAWYRKVAIHLIQLAAFNSYIVYKTANPGNLSSLLKFKTELITQLVTIRYDVEAVFADDTILRLTGRHFLSKIPATLKRSNPQKRCRVCYSRGIRKDSRYYCPDCPSKPGLCADQCYKRYHTVLYC</sequence>